<keyword evidence="2" id="KW-1185">Reference proteome</keyword>
<gene>
    <name evidence="1" type="ORF">H9631_08995</name>
</gene>
<reference evidence="1 2" key="1">
    <citation type="submission" date="2020-08" db="EMBL/GenBank/DDBJ databases">
        <title>A Genomic Blueprint of the Chicken Gut Microbiome.</title>
        <authorList>
            <person name="Gilroy R."/>
            <person name="Ravi A."/>
            <person name="Getino M."/>
            <person name="Pursley I."/>
            <person name="Horton D.L."/>
            <person name="Alikhan N.-F."/>
            <person name="Baker D."/>
            <person name="Gharbi K."/>
            <person name="Hall N."/>
            <person name="Watson M."/>
            <person name="Adriaenssens E.M."/>
            <person name="Foster-Nyarko E."/>
            <person name="Jarju S."/>
            <person name="Secka A."/>
            <person name="Antonio M."/>
            <person name="Oren A."/>
            <person name="Chaudhuri R."/>
            <person name="La Ragione R.M."/>
            <person name="Hildebrand F."/>
            <person name="Pallen M.J."/>
        </authorList>
    </citation>
    <scope>NUCLEOTIDE SEQUENCE [LARGE SCALE GENOMIC DNA]</scope>
    <source>
        <strain evidence="1 2">Sa1BUA2</strain>
    </source>
</reference>
<evidence type="ECO:0000313" key="2">
    <source>
        <dbReference type="Proteomes" id="UP000648182"/>
    </source>
</evidence>
<comment type="caution">
    <text evidence="1">The sequence shown here is derived from an EMBL/GenBank/DDBJ whole genome shotgun (WGS) entry which is preliminary data.</text>
</comment>
<name>A0ABR8VKB7_9BACI</name>
<organism evidence="1 2">
    <name type="scientific">Bacillus norwichensis</name>
    <dbReference type="NCBI Taxonomy" id="2762217"/>
    <lineage>
        <taxon>Bacteria</taxon>
        <taxon>Bacillati</taxon>
        <taxon>Bacillota</taxon>
        <taxon>Bacilli</taxon>
        <taxon>Bacillales</taxon>
        <taxon>Bacillaceae</taxon>
        <taxon>Bacillus</taxon>
    </lineage>
</organism>
<accession>A0ABR8VKB7</accession>
<dbReference type="RefSeq" id="WP_191811957.1">
    <property type="nucleotide sequence ID" value="NZ_JACSPV010000011.1"/>
</dbReference>
<dbReference type="Proteomes" id="UP000648182">
    <property type="component" value="Unassembled WGS sequence"/>
</dbReference>
<sequence length="61" mass="7125">MKKDFINTFILKSLKLPVINDFDALTNTLGISKKMIYLLSNHSNKYYKSFEIPKKTEQQGK</sequence>
<proteinExistence type="predicted"/>
<evidence type="ECO:0000313" key="1">
    <source>
        <dbReference type="EMBL" id="MBD8005215.1"/>
    </source>
</evidence>
<dbReference type="EMBL" id="JACSPV010000011">
    <property type="protein sequence ID" value="MBD8005215.1"/>
    <property type="molecule type" value="Genomic_DNA"/>
</dbReference>
<protein>
    <submittedName>
        <fullName evidence="1">Uncharacterized protein</fullName>
    </submittedName>
</protein>